<protein>
    <recommendedName>
        <fullName evidence="2">NACHT domain-containing protein</fullName>
    </recommendedName>
</protein>
<dbReference type="AlphaFoldDB" id="A0A927ID55"/>
<dbReference type="InterPro" id="IPR007111">
    <property type="entry name" value="NACHT_NTPase"/>
</dbReference>
<organism evidence="3 4">
    <name type="scientific">Streptomyces chumphonensis</name>
    <dbReference type="NCBI Taxonomy" id="1214925"/>
    <lineage>
        <taxon>Bacteria</taxon>
        <taxon>Bacillati</taxon>
        <taxon>Actinomycetota</taxon>
        <taxon>Actinomycetes</taxon>
        <taxon>Kitasatosporales</taxon>
        <taxon>Streptomycetaceae</taxon>
        <taxon>Streptomyces</taxon>
    </lineage>
</organism>
<reference evidence="3" key="1">
    <citation type="submission" date="2020-09" db="EMBL/GenBank/DDBJ databases">
        <title>Secondary metabolite and genome analysis of marine Streptomyces chumphonensis KK1-2T.</title>
        <authorList>
            <person name="Phongsopitanun W."/>
            <person name="Kanchanasin P."/>
            <person name="Pittayakhajonwut P."/>
            <person name="Suwanborirux K."/>
            <person name="Tanasupawat S."/>
        </authorList>
    </citation>
    <scope>NUCLEOTIDE SEQUENCE</scope>
    <source>
        <strain evidence="3">KK1-2</strain>
    </source>
</reference>
<dbReference type="Gene3D" id="3.40.50.300">
    <property type="entry name" value="P-loop containing nucleotide triphosphate hydrolases"/>
    <property type="match status" value="1"/>
</dbReference>
<keyword evidence="4" id="KW-1185">Reference proteome</keyword>
<dbReference type="EMBL" id="JACXYU010000005">
    <property type="protein sequence ID" value="MBD3932324.1"/>
    <property type="molecule type" value="Genomic_DNA"/>
</dbReference>
<dbReference type="PROSITE" id="PS50837">
    <property type="entry name" value="NACHT"/>
    <property type="match status" value="1"/>
</dbReference>
<evidence type="ECO:0000256" key="1">
    <source>
        <dbReference type="SAM" id="MobiDB-lite"/>
    </source>
</evidence>
<feature type="domain" description="NACHT" evidence="2">
    <location>
        <begin position="207"/>
        <end position="410"/>
    </location>
</feature>
<sequence>MSKKTDPSPERQVLRSELRRLEGAALRGRNRTDAIAETNRRLQEDQLPQLSPTTVGGWFEKGTPAQDFNVLWALVEVLLEWSGQPRPDTLTGPARATAAARWTNTKELWKTRWEQARAAQSVGAAPDWSRAAVKAYLAAVHKTAGAHPYPDLWGDTHLPDLTDVYVRQQATPQTDEHDGPGPSSATPARSAVGRAQHAEEVFLTGSSITVLLAPAGSGKSTLLRTYRAASAGRWLDGEVDAAVPVLVNATALARAAPLPAALAKATTGELTRRGLLEELTADLFRHPPRHRTPWLVLIDGLDEIPEADTRRTMLQLLTQTAAAQPALYRFVVATRPLPTRELHDLGSHVPRFELQLFSPQDLRTYATNWLQDLDDPARHAQTFMAGLARTGLDVLARTPLIAFLLCRLYKADPGRPLPNGRSGVYQECIELLYDLNTHKDIKTTHDEAIRHLKNRHQIPRDNLAAEQAARQVRENLPELIDYLAHTRINGNTAPATEILTSHLHVIRPPRLKERLWHAFIGDLLRPTGLLTEHEDDFHFRHQTFLEYHAARHTTRDEQACTRLLDQLFPPGRQPRVPNPEPSYLGFLLDALLSSPGGIADETTSRIEALTSQGGSSTCAFLVEQVDFKTRLPTKPTASRLTCFARNEALDGFTRVQAAQGLAGVEGYRDAGVDRLTALADDTALHGFERMRAAEALAGMEGHRDLAAQTYAQLAADTTLHVIDRWNSAEVLTAMEGYRDLAAQTYAQLAADTTLHGTSRVKAAETLAEMDEYQIPGADHLVCLTRDTTLDGFARTCANEVLAGMEGYRDLAAQTYAQLAADTTHDGSTRRLAAEALAGMEGYRDLAAQTYAQLAADTTVGGLTREGAAEALAGMDEYRDMGVHHLISLTSDATLDGLARAWATEALTDLGLGVPDSDDEAVR</sequence>
<dbReference type="InterPro" id="IPR027417">
    <property type="entry name" value="P-loop_NTPase"/>
</dbReference>
<comment type="caution">
    <text evidence="3">The sequence shown here is derived from an EMBL/GenBank/DDBJ whole genome shotgun (WGS) entry which is preliminary data.</text>
</comment>
<evidence type="ECO:0000259" key="2">
    <source>
        <dbReference type="PROSITE" id="PS50837"/>
    </source>
</evidence>
<dbReference type="SUPFAM" id="SSF52540">
    <property type="entry name" value="P-loop containing nucleoside triphosphate hydrolases"/>
    <property type="match status" value="1"/>
</dbReference>
<gene>
    <name evidence="3" type="ORF">IF129_12265</name>
</gene>
<proteinExistence type="predicted"/>
<feature type="region of interest" description="Disordered" evidence="1">
    <location>
        <begin position="171"/>
        <end position="193"/>
    </location>
</feature>
<dbReference type="RefSeq" id="WP_191209623.1">
    <property type="nucleotide sequence ID" value="NZ_BAABKL010000015.1"/>
</dbReference>
<dbReference type="Proteomes" id="UP000632289">
    <property type="component" value="Unassembled WGS sequence"/>
</dbReference>
<accession>A0A927ID55</accession>
<name>A0A927ID55_9ACTN</name>
<evidence type="ECO:0000313" key="4">
    <source>
        <dbReference type="Proteomes" id="UP000632289"/>
    </source>
</evidence>
<dbReference type="Pfam" id="PF05729">
    <property type="entry name" value="NACHT"/>
    <property type="match status" value="1"/>
</dbReference>
<evidence type="ECO:0000313" key="3">
    <source>
        <dbReference type="EMBL" id="MBD3932324.1"/>
    </source>
</evidence>